<dbReference type="NCBIfam" id="TIGR00481">
    <property type="entry name" value="YbhB/YbcL family Raf kinase inhibitor-like protein"/>
    <property type="match status" value="1"/>
</dbReference>
<dbReference type="InterPro" id="IPR036610">
    <property type="entry name" value="PEBP-like_sf"/>
</dbReference>
<name>A0ABX1NRN1_9RHOO</name>
<keyword evidence="2" id="KW-1185">Reference proteome</keyword>
<dbReference type="SUPFAM" id="SSF49777">
    <property type="entry name" value="PEBP-like"/>
    <property type="match status" value="1"/>
</dbReference>
<dbReference type="Gene3D" id="3.90.280.10">
    <property type="entry name" value="PEBP-like"/>
    <property type="match status" value="1"/>
</dbReference>
<gene>
    <name evidence="1" type="ORF">GPA24_03585</name>
</gene>
<comment type="caution">
    <text evidence="1">The sequence shown here is derived from an EMBL/GenBank/DDBJ whole genome shotgun (WGS) entry which is preliminary data.</text>
</comment>
<dbReference type="Pfam" id="PF01161">
    <property type="entry name" value="PBP"/>
    <property type="match status" value="1"/>
</dbReference>
<organism evidence="1 2">
    <name type="scientific">Aromatoleum bremense</name>
    <dbReference type="NCBI Taxonomy" id="76115"/>
    <lineage>
        <taxon>Bacteria</taxon>
        <taxon>Pseudomonadati</taxon>
        <taxon>Pseudomonadota</taxon>
        <taxon>Betaproteobacteria</taxon>
        <taxon>Rhodocyclales</taxon>
        <taxon>Rhodocyclaceae</taxon>
        <taxon>Aromatoleum</taxon>
    </lineage>
</organism>
<evidence type="ECO:0000313" key="2">
    <source>
        <dbReference type="Proteomes" id="UP000633943"/>
    </source>
</evidence>
<dbReference type="GO" id="GO:0004860">
    <property type="term" value="F:protein kinase inhibitor activity"/>
    <property type="evidence" value="ECO:0007669"/>
    <property type="project" value="UniProtKB-KW"/>
</dbReference>
<dbReference type="CDD" id="cd00865">
    <property type="entry name" value="PEBP_bact_arch"/>
    <property type="match status" value="1"/>
</dbReference>
<dbReference type="RefSeq" id="WP_169201404.1">
    <property type="nucleotide sequence ID" value="NZ_CP059467.1"/>
</dbReference>
<proteinExistence type="predicted"/>
<sequence length="211" mass="22671">MKLTSQSFTDNATIPGEFAFCIPAAAGHVCLGRNLNPHLAWTSVPAGTRSFALICHDPDVPGKGDDVNQEGRVVPASLPRVDFFHWVLVDLPAALREIAAGSFSAAVTPGGKPGPQAPHGRHGINDYTAWFAGDESMRGDYYGYDGPCPPWNDERVHRYVFTLYALDVECIALDGRFGGAEVRNALAGHVLAEAKLTGLYSLNPALERRPG</sequence>
<evidence type="ECO:0000313" key="1">
    <source>
        <dbReference type="EMBL" id="NMG14634.1"/>
    </source>
</evidence>
<dbReference type="InterPro" id="IPR008914">
    <property type="entry name" value="PEBP"/>
</dbReference>
<dbReference type="PANTHER" id="PTHR30289:SF1">
    <property type="entry name" value="PEBP (PHOSPHATIDYLETHANOLAMINE-BINDING PROTEIN) FAMILY PROTEIN"/>
    <property type="match status" value="1"/>
</dbReference>
<dbReference type="PANTHER" id="PTHR30289">
    <property type="entry name" value="UNCHARACTERIZED PROTEIN YBCL-RELATED"/>
    <property type="match status" value="1"/>
</dbReference>
<accession>A0ABX1NRN1</accession>
<keyword evidence="1" id="KW-0649">Protein kinase inhibitor</keyword>
<reference evidence="1 2" key="1">
    <citation type="submission" date="2019-12" db="EMBL/GenBank/DDBJ databases">
        <title>Comparative genomics gives insights into the taxonomy of the Azoarcus-Aromatoleum group and reveals separate origins of nif in the plant-associated Azoarcus and non-plant-associated Aromatoleum sub-groups.</title>
        <authorList>
            <person name="Lafos M."/>
            <person name="Maluk M."/>
            <person name="Batista M."/>
            <person name="Junghare M."/>
            <person name="Carmona M."/>
            <person name="Faoro H."/>
            <person name="Cruz L.M."/>
            <person name="Battistoni F."/>
            <person name="De Souza E."/>
            <person name="Pedrosa F."/>
            <person name="Chen W.-M."/>
            <person name="Poole P.S."/>
            <person name="Dixon R.A."/>
            <person name="James E.K."/>
        </authorList>
    </citation>
    <scope>NUCLEOTIDE SEQUENCE [LARGE SCALE GENOMIC DNA]</scope>
    <source>
        <strain evidence="1 2">PbN1</strain>
    </source>
</reference>
<protein>
    <submittedName>
        <fullName evidence="1">YbhB/YbcL family Raf kinase inhibitor-like protein</fullName>
    </submittedName>
</protein>
<dbReference type="EMBL" id="WTVP01000006">
    <property type="protein sequence ID" value="NMG14634.1"/>
    <property type="molecule type" value="Genomic_DNA"/>
</dbReference>
<dbReference type="Proteomes" id="UP000633943">
    <property type="component" value="Unassembled WGS sequence"/>
</dbReference>
<dbReference type="InterPro" id="IPR005247">
    <property type="entry name" value="YbhB_YbcL/LppC-like"/>
</dbReference>